<protein>
    <submittedName>
        <fullName evidence="2">Peroxiredoxin</fullName>
    </submittedName>
</protein>
<dbReference type="GO" id="GO:0016209">
    <property type="term" value="F:antioxidant activity"/>
    <property type="evidence" value="ECO:0007669"/>
    <property type="project" value="InterPro"/>
</dbReference>
<dbReference type="PROSITE" id="PS51352">
    <property type="entry name" value="THIOREDOXIN_2"/>
    <property type="match status" value="1"/>
</dbReference>
<accession>A0A7W9W6U8</accession>
<name>A0A7W9W6U8_ARMRO</name>
<dbReference type="EMBL" id="JACHGW010000003">
    <property type="protein sequence ID" value="MBB6051829.1"/>
    <property type="molecule type" value="Genomic_DNA"/>
</dbReference>
<dbReference type="InterPro" id="IPR047262">
    <property type="entry name" value="PRX-like1"/>
</dbReference>
<dbReference type="PANTHER" id="PTHR43640">
    <property type="entry name" value="OS07G0260300 PROTEIN"/>
    <property type="match status" value="1"/>
</dbReference>
<sequence length="359" mass="38860">MGKPPIKALLLTLAGVWTAAGLGIYSLTRFDRQQNITMLLPRTKAPIFVLPDQTGRLHNLADYDQRSVALVFLPGVSDEVRGELRSLKNEMKRFDKIGVKVFAVAPLERSVAAELHDSESLNFPILLDTGGKIGQQFGVAPGRPYVSYVLGPQAKVLLPIATVQPKEHGTQLVELAACFFDTFASGKNPLIDKPVADATLPKADGTGSESLYGDKKQKATVVLFLSARCPCSGGYDKRNKELADAYASKGVRFVAVNSSADEPDAEIAAHAKAHGFTFPVLRDADHKLADTLNAQVTPEAFVMDAQGVLRYHGRIDDSRDEKAILAHDLRNALDFLLAGQPPKVKSTTPFGCSIARQKL</sequence>
<keyword evidence="3" id="KW-1185">Reference proteome</keyword>
<evidence type="ECO:0000313" key="3">
    <source>
        <dbReference type="Proteomes" id="UP000520814"/>
    </source>
</evidence>
<dbReference type="SUPFAM" id="SSF52833">
    <property type="entry name" value="Thioredoxin-like"/>
    <property type="match status" value="2"/>
</dbReference>
<evidence type="ECO:0000313" key="2">
    <source>
        <dbReference type="EMBL" id="MBB6051829.1"/>
    </source>
</evidence>
<dbReference type="PANTHER" id="PTHR43640:SF1">
    <property type="entry name" value="THIOREDOXIN-DEPENDENT PEROXIREDOXIN"/>
    <property type="match status" value="1"/>
</dbReference>
<comment type="caution">
    <text evidence="2">The sequence shown here is derived from an EMBL/GenBank/DDBJ whole genome shotgun (WGS) entry which is preliminary data.</text>
</comment>
<dbReference type="InterPro" id="IPR000866">
    <property type="entry name" value="AhpC/TSA"/>
</dbReference>
<dbReference type="Gene3D" id="3.40.30.10">
    <property type="entry name" value="Glutaredoxin"/>
    <property type="match status" value="2"/>
</dbReference>
<dbReference type="InterPro" id="IPR036249">
    <property type="entry name" value="Thioredoxin-like_sf"/>
</dbReference>
<evidence type="ECO:0000259" key="1">
    <source>
        <dbReference type="PROSITE" id="PS51352"/>
    </source>
</evidence>
<dbReference type="Pfam" id="PF08534">
    <property type="entry name" value="Redoxin"/>
    <property type="match status" value="1"/>
</dbReference>
<dbReference type="InterPro" id="IPR013766">
    <property type="entry name" value="Thioredoxin_domain"/>
</dbReference>
<reference evidence="2 3" key="1">
    <citation type="submission" date="2020-08" db="EMBL/GenBank/DDBJ databases">
        <title>Genomic Encyclopedia of Type Strains, Phase IV (KMG-IV): sequencing the most valuable type-strain genomes for metagenomic binning, comparative biology and taxonomic classification.</title>
        <authorList>
            <person name="Goeker M."/>
        </authorList>
    </citation>
    <scope>NUCLEOTIDE SEQUENCE [LARGE SCALE GENOMIC DNA]</scope>
    <source>
        <strain evidence="2 3">DSM 23562</strain>
    </source>
</reference>
<dbReference type="GO" id="GO:0016491">
    <property type="term" value="F:oxidoreductase activity"/>
    <property type="evidence" value="ECO:0007669"/>
    <property type="project" value="InterPro"/>
</dbReference>
<dbReference type="AlphaFoldDB" id="A0A7W9W6U8"/>
<organism evidence="2 3">
    <name type="scientific">Armatimonas rosea</name>
    <dbReference type="NCBI Taxonomy" id="685828"/>
    <lineage>
        <taxon>Bacteria</taxon>
        <taxon>Bacillati</taxon>
        <taxon>Armatimonadota</taxon>
        <taxon>Armatimonadia</taxon>
        <taxon>Armatimonadales</taxon>
        <taxon>Armatimonadaceae</taxon>
        <taxon>Armatimonas</taxon>
    </lineage>
</organism>
<dbReference type="RefSeq" id="WP_184199642.1">
    <property type="nucleotide sequence ID" value="NZ_JACHGW010000003.1"/>
</dbReference>
<feature type="domain" description="Thioredoxin" evidence="1">
    <location>
        <begin position="189"/>
        <end position="338"/>
    </location>
</feature>
<dbReference type="InterPro" id="IPR013740">
    <property type="entry name" value="Redoxin"/>
</dbReference>
<dbReference type="Pfam" id="PF00578">
    <property type="entry name" value="AhpC-TSA"/>
    <property type="match status" value="1"/>
</dbReference>
<dbReference type="Proteomes" id="UP000520814">
    <property type="component" value="Unassembled WGS sequence"/>
</dbReference>
<proteinExistence type="predicted"/>
<gene>
    <name evidence="2" type="ORF">HNQ39_003639</name>
</gene>